<comment type="function">
    <text evidence="9 10">This protein specifically catalyzes the removal of signal peptides from prolipoproteins.</text>
</comment>
<evidence type="ECO:0000256" key="9">
    <source>
        <dbReference type="HAMAP-Rule" id="MF_00161"/>
    </source>
</evidence>
<proteinExistence type="inferred from homology"/>
<feature type="active site" evidence="9">
    <location>
        <position position="118"/>
    </location>
</feature>
<keyword evidence="8 9" id="KW-0472">Membrane</keyword>
<feature type="transmembrane region" description="Helical" evidence="9">
    <location>
        <begin position="91"/>
        <end position="108"/>
    </location>
</feature>
<reference evidence="12 13" key="1">
    <citation type="submission" date="2020-03" db="EMBL/GenBank/DDBJ databases">
        <title>Isolation of cellulose-producing strains, genome characterization and application of the synthesized cellulose films as an economical and sustainable material for piezoelectric sensor construction.</title>
        <authorList>
            <person name="Mangayil R.K."/>
        </authorList>
    </citation>
    <scope>NUCLEOTIDE SEQUENCE [LARGE SCALE GENOMIC DNA]</scope>
    <source>
        <strain evidence="12 13">ENS 9a1a</strain>
    </source>
</reference>
<evidence type="ECO:0000256" key="7">
    <source>
        <dbReference type="ARBA" id="ARBA00022989"/>
    </source>
</evidence>
<comment type="pathway">
    <text evidence="9">Protein modification; lipoprotein biosynthesis (signal peptide cleavage).</text>
</comment>
<dbReference type="HAMAP" id="MF_00161">
    <property type="entry name" value="LspA"/>
    <property type="match status" value="1"/>
</dbReference>
<dbReference type="AlphaFoldDB" id="A0A181CCZ2"/>
<dbReference type="GO" id="GO:0005886">
    <property type="term" value="C:plasma membrane"/>
    <property type="evidence" value="ECO:0007669"/>
    <property type="project" value="UniProtKB-SubCell"/>
</dbReference>
<evidence type="ECO:0000313" key="13">
    <source>
        <dbReference type="Proteomes" id="UP000502533"/>
    </source>
</evidence>
<dbReference type="EC" id="3.4.23.36" evidence="9"/>
<dbReference type="GeneID" id="85022926"/>
<dbReference type="EMBL" id="CP050139">
    <property type="protein sequence ID" value="QIP36141.1"/>
    <property type="molecule type" value="Genomic_DNA"/>
</dbReference>
<dbReference type="GO" id="GO:0006508">
    <property type="term" value="P:proteolysis"/>
    <property type="evidence" value="ECO:0007669"/>
    <property type="project" value="UniProtKB-KW"/>
</dbReference>
<dbReference type="PRINTS" id="PR00781">
    <property type="entry name" value="LIPOSIGPTASE"/>
</dbReference>
<dbReference type="GO" id="GO:0004190">
    <property type="term" value="F:aspartic-type endopeptidase activity"/>
    <property type="evidence" value="ECO:0007669"/>
    <property type="project" value="UniProtKB-UniRule"/>
</dbReference>
<evidence type="ECO:0000256" key="1">
    <source>
        <dbReference type="ARBA" id="ARBA00006139"/>
    </source>
</evidence>
<dbReference type="PROSITE" id="PS00855">
    <property type="entry name" value="SPASE_II"/>
    <property type="match status" value="1"/>
</dbReference>
<name>A0A181CCZ2_9PROT</name>
<evidence type="ECO:0000256" key="6">
    <source>
        <dbReference type="ARBA" id="ARBA00022801"/>
    </source>
</evidence>
<dbReference type="Proteomes" id="UP000502533">
    <property type="component" value="Chromosome"/>
</dbReference>
<feature type="transmembrane region" description="Helical" evidence="9">
    <location>
        <begin position="63"/>
        <end position="84"/>
    </location>
</feature>
<dbReference type="RefSeq" id="WP_007399912.1">
    <property type="nucleotide sequence ID" value="NZ_CALMTF010000071.1"/>
</dbReference>
<keyword evidence="4 9" id="KW-0812">Transmembrane</keyword>
<comment type="catalytic activity">
    <reaction evidence="9 10">
        <text>Release of signal peptides from bacterial membrane prolipoproteins. Hydrolyzes -Xaa-Yaa-Zaa-|-(S,diacylglyceryl)Cys-, in which Xaa is hydrophobic (preferably Leu), and Yaa (Ala or Ser) and Zaa (Gly or Ala) have small, neutral side chains.</text>
        <dbReference type="EC" id="3.4.23.36"/>
    </reaction>
</comment>
<comment type="subcellular location">
    <subcellularLocation>
        <location evidence="9">Cell membrane</location>
        <topology evidence="9">Multi-pass membrane protein</topology>
    </subcellularLocation>
</comment>
<dbReference type="Pfam" id="PF01252">
    <property type="entry name" value="Peptidase_A8"/>
    <property type="match status" value="1"/>
</dbReference>
<feature type="transmembrane region" description="Helical" evidence="9">
    <location>
        <begin position="128"/>
        <end position="148"/>
    </location>
</feature>
<keyword evidence="2 9" id="KW-1003">Cell membrane</keyword>
<evidence type="ECO:0000313" key="12">
    <source>
        <dbReference type="EMBL" id="QIP36141.1"/>
    </source>
</evidence>
<accession>A0A181CCZ2</accession>
<keyword evidence="5 9" id="KW-0064">Aspartyl protease</keyword>
<keyword evidence="3 9" id="KW-0645">Protease</keyword>
<comment type="similarity">
    <text evidence="1 9 11">Belongs to the peptidase A8 family.</text>
</comment>
<evidence type="ECO:0000256" key="5">
    <source>
        <dbReference type="ARBA" id="ARBA00022750"/>
    </source>
</evidence>
<dbReference type="PANTHER" id="PTHR33695:SF1">
    <property type="entry name" value="LIPOPROTEIN SIGNAL PEPTIDASE"/>
    <property type="match status" value="1"/>
</dbReference>
<organism evidence="12 13">
    <name type="scientific">Komagataeibacter rhaeticus</name>
    <dbReference type="NCBI Taxonomy" id="215221"/>
    <lineage>
        <taxon>Bacteria</taxon>
        <taxon>Pseudomonadati</taxon>
        <taxon>Pseudomonadota</taxon>
        <taxon>Alphaproteobacteria</taxon>
        <taxon>Acetobacterales</taxon>
        <taxon>Acetobacteraceae</taxon>
        <taxon>Komagataeibacter</taxon>
    </lineage>
</organism>
<gene>
    <name evidence="9 12" type="primary">lspA</name>
    <name evidence="12" type="ORF">GWK63_12215</name>
</gene>
<dbReference type="NCBIfam" id="TIGR00077">
    <property type="entry name" value="lspA"/>
    <property type="match status" value="1"/>
</dbReference>
<sequence length="157" mass="16855">MNNRVAGLACLLGALVADQASKYWILYVYDLPARESVPLLPGLNLTMVWNHAITFGMLGGAGAAGRIIFSIAALLIVTGLGVWLARTPRRWVAMALGLIMGGAIGNVTDRLRFGAVVDFIHAHAYGHSWPVFNIADALIDCGVAILIIDNMRNRDAN</sequence>
<evidence type="ECO:0000256" key="4">
    <source>
        <dbReference type="ARBA" id="ARBA00022692"/>
    </source>
</evidence>
<dbReference type="NCBIfam" id="NF011352">
    <property type="entry name" value="PRK14770.1"/>
    <property type="match status" value="1"/>
</dbReference>
<keyword evidence="6 9" id="KW-0378">Hydrolase</keyword>
<evidence type="ECO:0000256" key="8">
    <source>
        <dbReference type="ARBA" id="ARBA00023136"/>
    </source>
</evidence>
<evidence type="ECO:0000256" key="2">
    <source>
        <dbReference type="ARBA" id="ARBA00022475"/>
    </source>
</evidence>
<comment type="caution">
    <text evidence="9">Lacks conserved residue(s) required for the propagation of feature annotation.</text>
</comment>
<feature type="active site" evidence="9">
    <location>
        <position position="136"/>
    </location>
</feature>
<evidence type="ECO:0000256" key="11">
    <source>
        <dbReference type="RuleBase" id="RU004181"/>
    </source>
</evidence>
<dbReference type="KEGG" id="kre:GWK63_12215"/>
<protein>
    <recommendedName>
        <fullName evidence="9">Lipoprotein signal peptidase</fullName>
        <ecNumber evidence="9">3.4.23.36</ecNumber>
    </recommendedName>
    <alternativeName>
        <fullName evidence="9">Prolipoprotein signal peptidase</fullName>
    </alternativeName>
    <alternativeName>
        <fullName evidence="9">Signal peptidase II</fullName>
        <shortName evidence="9">SPase II</shortName>
    </alternativeName>
</protein>
<evidence type="ECO:0000256" key="3">
    <source>
        <dbReference type="ARBA" id="ARBA00022670"/>
    </source>
</evidence>
<keyword evidence="7 9" id="KW-1133">Transmembrane helix</keyword>
<keyword evidence="13" id="KW-1185">Reference proteome</keyword>
<dbReference type="PANTHER" id="PTHR33695">
    <property type="entry name" value="LIPOPROTEIN SIGNAL PEPTIDASE"/>
    <property type="match status" value="1"/>
</dbReference>
<evidence type="ECO:0000256" key="10">
    <source>
        <dbReference type="RuleBase" id="RU000594"/>
    </source>
</evidence>
<dbReference type="InterPro" id="IPR001872">
    <property type="entry name" value="Peptidase_A8"/>
</dbReference>
<dbReference type="UniPathway" id="UPA00665"/>